<protein>
    <submittedName>
        <fullName evidence="7">LysE family translocator</fullName>
    </submittedName>
</protein>
<keyword evidence="8" id="KW-1185">Reference proteome</keyword>
<evidence type="ECO:0000256" key="6">
    <source>
        <dbReference type="SAM" id="Phobius"/>
    </source>
</evidence>
<dbReference type="Proteomes" id="UP001589896">
    <property type="component" value="Unassembled WGS sequence"/>
</dbReference>
<feature type="transmembrane region" description="Helical" evidence="6">
    <location>
        <begin position="175"/>
        <end position="193"/>
    </location>
</feature>
<keyword evidence="4 6" id="KW-1133">Transmembrane helix</keyword>
<keyword evidence="2" id="KW-1003">Cell membrane</keyword>
<accession>A0ABV6RXE5</accession>
<dbReference type="PANTHER" id="PTHR30086:SF20">
    <property type="entry name" value="ARGININE EXPORTER PROTEIN ARGO-RELATED"/>
    <property type="match status" value="1"/>
</dbReference>
<comment type="subcellular location">
    <subcellularLocation>
        <location evidence="1">Cell membrane</location>
        <topology evidence="1">Multi-pass membrane protein</topology>
    </subcellularLocation>
</comment>
<dbReference type="EMBL" id="JBHLTG010000007">
    <property type="protein sequence ID" value="MFC0681264.1"/>
    <property type="molecule type" value="Genomic_DNA"/>
</dbReference>
<evidence type="ECO:0000256" key="2">
    <source>
        <dbReference type="ARBA" id="ARBA00022475"/>
    </source>
</evidence>
<dbReference type="Pfam" id="PF01810">
    <property type="entry name" value="LysE"/>
    <property type="match status" value="1"/>
</dbReference>
<comment type="caution">
    <text evidence="7">The sequence shown here is derived from an EMBL/GenBank/DDBJ whole genome shotgun (WGS) entry which is preliminary data.</text>
</comment>
<dbReference type="InterPro" id="IPR001123">
    <property type="entry name" value="LeuE-type"/>
</dbReference>
<feature type="transmembrane region" description="Helical" evidence="6">
    <location>
        <begin position="69"/>
        <end position="87"/>
    </location>
</feature>
<evidence type="ECO:0000256" key="1">
    <source>
        <dbReference type="ARBA" id="ARBA00004651"/>
    </source>
</evidence>
<feature type="transmembrane region" description="Helical" evidence="6">
    <location>
        <begin position="37"/>
        <end position="62"/>
    </location>
</feature>
<gene>
    <name evidence="7" type="ORF">ACFFGH_25825</name>
</gene>
<evidence type="ECO:0000313" key="8">
    <source>
        <dbReference type="Proteomes" id="UP001589896"/>
    </source>
</evidence>
<dbReference type="RefSeq" id="WP_386673720.1">
    <property type="nucleotide sequence ID" value="NZ_JBHLTG010000007.1"/>
</dbReference>
<evidence type="ECO:0000256" key="5">
    <source>
        <dbReference type="ARBA" id="ARBA00023136"/>
    </source>
</evidence>
<evidence type="ECO:0000313" key="7">
    <source>
        <dbReference type="EMBL" id="MFC0681264.1"/>
    </source>
</evidence>
<dbReference type="PANTHER" id="PTHR30086">
    <property type="entry name" value="ARGININE EXPORTER PROTEIN ARGO"/>
    <property type="match status" value="1"/>
</dbReference>
<keyword evidence="5 6" id="KW-0472">Membrane</keyword>
<feature type="transmembrane region" description="Helical" evidence="6">
    <location>
        <begin position="135"/>
        <end position="163"/>
    </location>
</feature>
<evidence type="ECO:0000256" key="4">
    <source>
        <dbReference type="ARBA" id="ARBA00022989"/>
    </source>
</evidence>
<sequence>MIAAAAGYWSVMAITPGPNNVLLADSGLRFGLRNTVPLILGVQTGVLVQNLLVGAGLGAVFVAHPAVQVGLKVAGTLYVLWMVWRSWSSSGLAERSSDRPVGFVAAAAFQLVNPKSWLASTASVSAFLHADRVDLAMIVLLALVAMLVGTPCNVLWAVLGLTLKRLLSTPRALVAVNRMLAALLAMTAGLFWLPT</sequence>
<proteinExistence type="predicted"/>
<name>A0ABV6RXE5_9GAMM</name>
<reference evidence="7 8" key="1">
    <citation type="submission" date="2024-09" db="EMBL/GenBank/DDBJ databases">
        <authorList>
            <person name="Sun Q."/>
            <person name="Mori K."/>
        </authorList>
    </citation>
    <scope>NUCLEOTIDE SEQUENCE [LARGE SCALE GENOMIC DNA]</scope>
    <source>
        <strain evidence="7 8">KCTC 23076</strain>
    </source>
</reference>
<organism evidence="7 8">
    <name type="scientific">Lysobacter korlensis</name>
    <dbReference type="NCBI Taxonomy" id="553636"/>
    <lineage>
        <taxon>Bacteria</taxon>
        <taxon>Pseudomonadati</taxon>
        <taxon>Pseudomonadota</taxon>
        <taxon>Gammaproteobacteria</taxon>
        <taxon>Lysobacterales</taxon>
        <taxon>Lysobacteraceae</taxon>
        <taxon>Lysobacter</taxon>
    </lineage>
</organism>
<evidence type="ECO:0000256" key="3">
    <source>
        <dbReference type="ARBA" id="ARBA00022692"/>
    </source>
</evidence>
<keyword evidence="3 6" id="KW-0812">Transmembrane</keyword>